<accession>A0A9D1HRG1</accession>
<sequence length="235" mass="26890">MLIKMRYCISDIHGEYDLFCRLMEYVKFSDSDELFVLGDMTDKGNDTVALCNLLRNVPNIHCILGNHECDFLKAYHGLMKNSDGDFDEVSDALRRYFPGDGKDMSFDIVDWLDSLPLYFEEEDFIGVHASVGMDESGAVLPFSETPYEEFVYSRALNGKDVFPRDAKCIVFGHTPVRNISGDDRFLFYPRSEEAAYSRDIRDYCKIHIDTGVYLGGILGCLCVDDCTAYYLKRKL</sequence>
<dbReference type="AlphaFoldDB" id="A0A9D1HRG1"/>
<dbReference type="InterPro" id="IPR029052">
    <property type="entry name" value="Metallo-depent_PP-like"/>
</dbReference>
<evidence type="ECO:0000313" key="2">
    <source>
        <dbReference type="EMBL" id="HIU20954.1"/>
    </source>
</evidence>
<reference evidence="2" key="2">
    <citation type="journal article" date="2021" name="PeerJ">
        <title>Extensive microbial diversity within the chicken gut microbiome revealed by metagenomics and culture.</title>
        <authorList>
            <person name="Gilroy R."/>
            <person name="Ravi A."/>
            <person name="Getino M."/>
            <person name="Pursley I."/>
            <person name="Horton D.L."/>
            <person name="Alikhan N.F."/>
            <person name="Baker D."/>
            <person name="Gharbi K."/>
            <person name="Hall N."/>
            <person name="Watson M."/>
            <person name="Adriaenssens E.M."/>
            <person name="Foster-Nyarko E."/>
            <person name="Jarju S."/>
            <person name="Secka A."/>
            <person name="Antonio M."/>
            <person name="Oren A."/>
            <person name="Chaudhuri R.R."/>
            <person name="La Ragione R."/>
            <person name="Hildebrand F."/>
            <person name="Pallen M.J."/>
        </authorList>
    </citation>
    <scope>NUCLEOTIDE SEQUENCE</scope>
    <source>
        <strain evidence="2">1063</strain>
    </source>
</reference>
<dbReference type="GO" id="GO:0110154">
    <property type="term" value="P:RNA decapping"/>
    <property type="evidence" value="ECO:0007669"/>
    <property type="project" value="TreeGrafter"/>
</dbReference>
<dbReference type="EMBL" id="DVMN01000029">
    <property type="protein sequence ID" value="HIU20954.1"/>
    <property type="molecule type" value="Genomic_DNA"/>
</dbReference>
<dbReference type="PANTHER" id="PTHR42850:SF4">
    <property type="entry name" value="ZINC-DEPENDENT ENDOPOLYPHOSPHATASE"/>
    <property type="match status" value="1"/>
</dbReference>
<dbReference type="SUPFAM" id="SSF56300">
    <property type="entry name" value="Metallo-dependent phosphatases"/>
    <property type="match status" value="1"/>
</dbReference>
<dbReference type="GO" id="GO:0008803">
    <property type="term" value="F:bis(5'-nucleosyl)-tetraphosphatase (symmetrical) activity"/>
    <property type="evidence" value="ECO:0007669"/>
    <property type="project" value="TreeGrafter"/>
</dbReference>
<proteinExistence type="predicted"/>
<dbReference type="GO" id="GO:0005737">
    <property type="term" value="C:cytoplasm"/>
    <property type="evidence" value="ECO:0007669"/>
    <property type="project" value="TreeGrafter"/>
</dbReference>
<dbReference type="Gene3D" id="3.60.21.10">
    <property type="match status" value="1"/>
</dbReference>
<evidence type="ECO:0000313" key="3">
    <source>
        <dbReference type="Proteomes" id="UP000824088"/>
    </source>
</evidence>
<gene>
    <name evidence="2" type="ORF">IAD51_01775</name>
</gene>
<dbReference type="Pfam" id="PF00149">
    <property type="entry name" value="Metallophos"/>
    <property type="match status" value="1"/>
</dbReference>
<dbReference type="Proteomes" id="UP000824088">
    <property type="component" value="Unassembled WGS sequence"/>
</dbReference>
<reference evidence="2" key="1">
    <citation type="submission" date="2020-10" db="EMBL/GenBank/DDBJ databases">
        <authorList>
            <person name="Gilroy R."/>
        </authorList>
    </citation>
    <scope>NUCLEOTIDE SEQUENCE</scope>
    <source>
        <strain evidence="2">1063</strain>
    </source>
</reference>
<evidence type="ECO:0000259" key="1">
    <source>
        <dbReference type="Pfam" id="PF00149"/>
    </source>
</evidence>
<name>A0A9D1HRG1_9FIRM</name>
<protein>
    <submittedName>
        <fullName evidence="2">Metallophosphoesterase</fullName>
    </submittedName>
</protein>
<dbReference type="InterPro" id="IPR004843">
    <property type="entry name" value="Calcineurin-like_PHP"/>
</dbReference>
<comment type="caution">
    <text evidence="2">The sequence shown here is derived from an EMBL/GenBank/DDBJ whole genome shotgun (WGS) entry which is preliminary data.</text>
</comment>
<dbReference type="PANTHER" id="PTHR42850">
    <property type="entry name" value="METALLOPHOSPHOESTERASE"/>
    <property type="match status" value="1"/>
</dbReference>
<feature type="domain" description="Calcineurin-like phosphoesterase" evidence="1">
    <location>
        <begin position="8"/>
        <end position="177"/>
    </location>
</feature>
<dbReference type="GO" id="GO:0016791">
    <property type="term" value="F:phosphatase activity"/>
    <property type="evidence" value="ECO:0007669"/>
    <property type="project" value="TreeGrafter"/>
</dbReference>
<dbReference type="InterPro" id="IPR050126">
    <property type="entry name" value="Ap4A_hydrolase"/>
</dbReference>
<organism evidence="2 3">
    <name type="scientific">Candidatus Limadaptatus stercorigallinarum</name>
    <dbReference type="NCBI Taxonomy" id="2840845"/>
    <lineage>
        <taxon>Bacteria</taxon>
        <taxon>Bacillati</taxon>
        <taxon>Bacillota</taxon>
        <taxon>Clostridia</taxon>
        <taxon>Eubacteriales</taxon>
        <taxon>Candidatus Limadaptatus</taxon>
    </lineage>
</organism>